<keyword evidence="2" id="KW-0813">Transport</keyword>
<evidence type="ECO:0000256" key="2">
    <source>
        <dbReference type="ARBA" id="ARBA00022621"/>
    </source>
</evidence>
<dbReference type="InterPro" id="IPR035938">
    <property type="entry name" value="Hemerythrin-like_sf"/>
</dbReference>
<accession>A0ABN6VW98</accession>
<keyword evidence="2" id="KW-0561">Oxygen transport</keyword>
<evidence type="ECO:0000256" key="1">
    <source>
        <dbReference type="ARBA" id="ARBA00010587"/>
    </source>
</evidence>
<keyword evidence="3" id="KW-0479">Metal-binding</keyword>
<gene>
    <name evidence="6" type="ORF">GURASL_28600</name>
</gene>
<evidence type="ECO:0000256" key="3">
    <source>
        <dbReference type="ARBA" id="ARBA00022723"/>
    </source>
</evidence>
<proteinExistence type="inferred from homology"/>
<dbReference type="NCBIfam" id="NF033749">
    <property type="entry name" value="bact_hemeryth"/>
    <property type="match status" value="1"/>
</dbReference>
<dbReference type="EMBL" id="AP027151">
    <property type="protein sequence ID" value="BDV43937.1"/>
    <property type="molecule type" value="Genomic_DNA"/>
</dbReference>
<name>A0ABN6VW98_9BACT</name>
<dbReference type="InterPro" id="IPR050669">
    <property type="entry name" value="Hemerythrin"/>
</dbReference>
<sequence length="149" mass="16700">MIVVWDKSYEIGVEQIDRQHRELFARFDGLMVAIGAGEGAKELQRLLGFLEEYALNHFREEEALMRSCHYPLLAFHREAHQAFRERLGSLVAMIGEKGASPQLVTQTGRMLLRWLTDHVCGMDRDIGTFLLTGRSAWSGSGTGVAAVGH</sequence>
<evidence type="ECO:0000259" key="5">
    <source>
        <dbReference type="Pfam" id="PF01814"/>
    </source>
</evidence>
<comment type="similarity">
    <text evidence="1">Belongs to the hemerythrin family.</text>
</comment>
<dbReference type="NCBIfam" id="TIGR02481">
    <property type="entry name" value="hemeryth_dom"/>
    <property type="match status" value="1"/>
</dbReference>
<dbReference type="PROSITE" id="PS00550">
    <property type="entry name" value="HEMERYTHRINS"/>
    <property type="match status" value="1"/>
</dbReference>
<dbReference type="CDD" id="cd12107">
    <property type="entry name" value="Hemerythrin"/>
    <property type="match status" value="1"/>
</dbReference>
<dbReference type="RefSeq" id="WP_282000054.1">
    <property type="nucleotide sequence ID" value="NZ_AP027151.1"/>
</dbReference>
<dbReference type="PANTHER" id="PTHR37164:SF1">
    <property type="entry name" value="BACTERIOHEMERYTHRIN"/>
    <property type="match status" value="1"/>
</dbReference>
<dbReference type="InterPro" id="IPR012312">
    <property type="entry name" value="Hemerythrin-like"/>
</dbReference>
<evidence type="ECO:0000313" key="7">
    <source>
        <dbReference type="Proteomes" id="UP001317705"/>
    </source>
</evidence>
<dbReference type="InterPro" id="IPR012827">
    <property type="entry name" value="Hemerythrin_metal-bd"/>
</dbReference>
<evidence type="ECO:0000256" key="4">
    <source>
        <dbReference type="ARBA" id="ARBA00023004"/>
    </source>
</evidence>
<dbReference type="InterPro" id="IPR016131">
    <property type="entry name" value="Haemerythrin_Fe_BS"/>
</dbReference>
<dbReference type="Pfam" id="PF01814">
    <property type="entry name" value="Hemerythrin"/>
    <property type="match status" value="1"/>
</dbReference>
<dbReference type="Proteomes" id="UP001317705">
    <property type="component" value="Chromosome"/>
</dbReference>
<organism evidence="6 7">
    <name type="scientific">Geotalea uraniireducens</name>
    <dbReference type="NCBI Taxonomy" id="351604"/>
    <lineage>
        <taxon>Bacteria</taxon>
        <taxon>Pseudomonadati</taxon>
        <taxon>Thermodesulfobacteriota</taxon>
        <taxon>Desulfuromonadia</taxon>
        <taxon>Geobacterales</taxon>
        <taxon>Geobacteraceae</taxon>
        <taxon>Geotalea</taxon>
    </lineage>
</organism>
<dbReference type="PANTHER" id="PTHR37164">
    <property type="entry name" value="BACTERIOHEMERYTHRIN"/>
    <property type="match status" value="1"/>
</dbReference>
<evidence type="ECO:0000313" key="6">
    <source>
        <dbReference type="EMBL" id="BDV43937.1"/>
    </source>
</evidence>
<reference evidence="6 7" key="1">
    <citation type="submission" date="2022-12" db="EMBL/GenBank/DDBJ databases">
        <title>Polyphasic characterization of Geotalea uranireducens NIT-SL11 newly isolated from a complex of sewage sludge and microbially reduced graphene oxide.</title>
        <authorList>
            <person name="Xie L."/>
            <person name="Yoshida N."/>
            <person name="Meng L."/>
        </authorList>
    </citation>
    <scope>NUCLEOTIDE SEQUENCE [LARGE SCALE GENOMIC DNA]</scope>
    <source>
        <strain evidence="6 7">NIT-SL11</strain>
    </source>
</reference>
<protein>
    <submittedName>
        <fullName evidence="6">Hemerythrin</fullName>
    </submittedName>
</protein>
<keyword evidence="7" id="KW-1185">Reference proteome</keyword>
<keyword evidence="4" id="KW-0408">Iron</keyword>
<feature type="domain" description="Hemerythrin-like" evidence="5">
    <location>
        <begin position="12"/>
        <end position="127"/>
    </location>
</feature>
<dbReference type="SUPFAM" id="SSF47188">
    <property type="entry name" value="Hemerythrin-like"/>
    <property type="match status" value="1"/>
</dbReference>
<dbReference type="Gene3D" id="1.20.120.50">
    <property type="entry name" value="Hemerythrin-like"/>
    <property type="match status" value="1"/>
</dbReference>